<dbReference type="PANTHER" id="PTHR42692:SF1">
    <property type="entry name" value="NUCLEOTIDE PYROPHOSPHOHYDROLASE"/>
    <property type="match status" value="1"/>
</dbReference>
<sequence length="119" mass="13647">MVTGNGDNVRCEKADLTLKEMQKMVDDYIGQFKVGYFSPLAMLARLSEEVGELAREINHHYGEKPKKADEPENSVDMELADCLFILVCFANSLGIDLESSFYKMMEKFRVRDAGRWELK</sequence>
<dbReference type="Proteomes" id="UP000196475">
    <property type="component" value="Unassembled WGS sequence"/>
</dbReference>
<dbReference type="CDD" id="cd11531">
    <property type="entry name" value="NTP-PPase_BsYpjD"/>
    <property type="match status" value="1"/>
</dbReference>
<dbReference type="InterPro" id="IPR004518">
    <property type="entry name" value="MazG-like_dom"/>
</dbReference>
<dbReference type="Gene3D" id="1.10.287.1080">
    <property type="entry name" value="MazG-like"/>
    <property type="match status" value="1"/>
</dbReference>
<dbReference type="InterPro" id="IPR047046">
    <property type="entry name" value="YpjD/YvdC"/>
</dbReference>
<protein>
    <submittedName>
        <fullName evidence="2">Nucleotide pyrophosphohydrolase</fullName>
    </submittedName>
</protein>
<evidence type="ECO:0000313" key="2">
    <source>
        <dbReference type="EMBL" id="OUM89309.1"/>
    </source>
</evidence>
<gene>
    <name evidence="2" type="ORF">BAA01_03550</name>
</gene>
<dbReference type="SUPFAM" id="SSF101386">
    <property type="entry name" value="all-alpha NTP pyrophosphatases"/>
    <property type="match status" value="1"/>
</dbReference>
<comment type="caution">
    <text evidence="2">The sequence shown here is derived from an EMBL/GenBank/DDBJ whole genome shotgun (WGS) entry which is preliminary data.</text>
</comment>
<dbReference type="AlphaFoldDB" id="A0A1Y3PY62"/>
<dbReference type="PANTHER" id="PTHR42692">
    <property type="entry name" value="NUCLEOTIDE PYROPHOSPHOHYDROLASE"/>
    <property type="match status" value="1"/>
</dbReference>
<dbReference type="EMBL" id="LZRT01000045">
    <property type="protein sequence ID" value="OUM89309.1"/>
    <property type="molecule type" value="Genomic_DNA"/>
</dbReference>
<feature type="domain" description="NTP pyrophosphohydrolase MazG-like" evidence="1">
    <location>
        <begin position="37"/>
        <end position="113"/>
    </location>
</feature>
<dbReference type="GO" id="GO:0016787">
    <property type="term" value="F:hydrolase activity"/>
    <property type="evidence" value="ECO:0007669"/>
    <property type="project" value="UniProtKB-KW"/>
</dbReference>
<dbReference type="PIRSF" id="PIRSF029904">
    <property type="entry name" value="UCP029904_pph"/>
    <property type="match status" value="1"/>
</dbReference>
<organism evidence="2 3">
    <name type="scientific">Bacillus thermozeamaize</name>
    <dbReference type="NCBI Taxonomy" id="230954"/>
    <lineage>
        <taxon>Bacteria</taxon>
        <taxon>Bacillati</taxon>
        <taxon>Bacillota</taxon>
        <taxon>Bacilli</taxon>
        <taxon>Bacillales</taxon>
        <taxon>Bacillaceae</taxon>
        <taxon>Bacillus</taxon>
    </lineage>
</organism>
<reference evidence="3" key="1">
    <citation type="submission" date="2016-06" db="EMBL/GenBank/DDBJ databases">
        <authorList>
            <person name="Nascimento L."/>
            <person name="Pereira R.V."/>
            <person name="Martins L.F."/>
            <person name="Quaggio R.B."/>
            <person name="Silva A.M."/>
            <person name="Setubal J.C."/>
        </authorList>
    </citation>
    <scope>NUCLEOTIDE SEQUENCE [LARGE SCALE GENOMIC DNA]</scope>
</reference>
<dbReference type="Pfam" id="PF03819">
    <property type="entry name" value="MazG"/>
    <property type="match status" value="1"/>
</dbReference>
<evidence type="ECO:0000313" key="3">
    <source>
        <dbReference type="Proteomes" id="UP000196475"/>
    </source>
</evidence>
<accession>A0A1Y3PY62</accession>
<dbReference type="InterPro" id="IPR012359">
    <property type="entry name" value="MazG-related_YpjD"/>
</dbReference>
<proteinExistence type="predicted"/>
<keyword evidence="2" id="KW-0378">Hydrolase</keyword>
<evidence type="ECO:0000259" key="1">
    <source>
        <dbReference type="Pfam" id="PF03819"/>
    </source>
</evidence>
<name>A0A1Y3PY62_9BACI</name>